<proteinExistence type="predicted"/>
<organism evidence="2 3">
    <name type="scientific">Lentinula edodes</name>
    <name type="common">Shiitake mushroom</name>
    <name type="synonym">Lentinus edodes</name>
    <dbReference type="NCBI Taxonomy" id="5353"/>
    <lineage>
        <taxon>Eukaryota</taxon>
        <taxon>Fungi</taxon>
        <taxon>Dikarya</taxon>
        <taxon>Basidiomycota</taxon>
        <taxon>Agaricomycotina</taxon>
        <taxon>Agaricomycetes</taxon>
        <taxon>Agaricomycetidae</taxon>
        <taxon>Agaricales</taxon>
        <taxon>Marasmiineae</taxon>
        <taxon>Omphalotaceae</taxon>
        <taxon>Lentinula</taxon>
    </lineage>
</organism>
<feature type="transmembrane region" description="Helical" evidence="1">
    <location>
        <begin position="37"/>
        <end position="60"/>
    </location>
</feature>
<name>A0A1Q3ERL1_LENED</name>
<evidence type="ECO:0000313" key="2">
    <source>
        <dbReference type="EMBL" id="GAW09841.1"/>
    </source>
</evidence>
<keyword evidence="1" id="KW-1133">Transmembrane helix</keyword>
<keyword evidence="1" id="KW-0812">Transmembrane</keyword>
<sequence>MPAKDSQVDLGTLETWRNTEEHGDKVRRSIKERTEKFVKIIYSSHFLSLNFIRIVGFHFISVKSVNFS</sequence>
<comment type="caution">
    <text evidence="2">The sequence shown here is derived from an EMBL/GenBank/DDBJ whole genome shotgun (WGS) entry which is preliminary data.</text>
</comment>
<protein>
    <submittedName>
        <fullName evidence="2">Uncharacterized protein</fullName>
    </submittedName>
</protein>
<reference evidence="2 3" key="2">
    <citation type="submission" date="2017-02" db="EMBL/GenBank/DDBJ databases">
        <title>A genome survey and senescence transcriptome analysis in Lentinula edodes.</title>
        <authorList>
            <person name="Sakamoto Y."/>
            <person name="Nakade K."/>
            <person name="Sato S."/>
            <person name="Yoshida Y."/>
            <person name="Miyazaki K."/>
            <person name="Natsume S."/>
            <person name="Konno N."/>
        </authorList>
    </citation>
    <scope>NUCLEOTIDE SEQUENCE [LARGE SCALE GENOMIC DNA]</scope>
    <source>
        <strain evidence="2 3">NBRC 111202</strain>
    </source>
</reference>
<gene>
    <name evidence="2" type="ORF">LENED_012040</name>
</gene>
<reference evidence="2 3" key="1">
    <citation type="submission" date="2016-08" db="EMBL/GenBank/DDBJ databases">
        <authorList>
            <consortium name="Lentinula edodes genome sequencing consortium"/>
            <person name="Sakamoto Y."/>
            <person name="Nakade K."/>
            <person name="Sato S."/>
            <person name="Yoshida Y."/>
            <person name="Miyazaki K."/>
            <person name="Natsume S."/>
            <person name="Konno N."/>
        </authorList>
    </citation>
    <scope>NUCLEOTIDE SEQUENCE [LARGE SCALE GENOMIC DNA]</scope>
    <source>
        <strain evidence="2 3">NBRC 111202</strain>
    </source>
</reference>
<keyword evidence="3" id="KW-1185">Reference proteome</keyword>
<dbReference type="AlphaFoldDB" id="A0A1Q3ERL1"/>
<evidence type="ECO:0000313" key="3">
    <source>
        <dbReference type="Proteomes" id="UP000188533"/>
    </source>
</evidence>
<accession>A0A1Q3ERL1</accession>
<keyword evidence="1" id="KW-0472">Membrane</keyword>
<dbReference type="EMBL" id="BDGU01001344">
    <property type="protein sequence ID" value="GAW09841.1"/>
    <property type="molecule type" value="Genomic_DNA"/>
</dbReference>
<evidence type="ECO:0000256" key="1">
    <source>
        <dbReference type="SAM" id="Phobius"/>
    </source>
</evidence>
<dbReference type="Proteomes" id="UP000188533">
    <property type="component" value="Unassembled WGS sequence"/>
</dbReference>